<keyword evidence="3" id="KW-0413">Isomerase</keyword>
<dbReference type="EC" id="5.3.1.8" evidence="3"/>
<dbReference type="SUPFAM" id="SSF51182">
    <property type="entry name" value="RmlC-like cupins"/>
    <property type="match status" value="1"/>
</dbReference>
<keyword evidence="1" id="KW-0479">Metal-binding</keyword>
<dbReference type="KEGG" id="fae:FAES_3606"/>
<dbReference type="GO" id="GO:0046872">
    <property type="term" value="F:metal ion binding"/>
    <property type="evidence" value="ECO:0007669"/>
    <property type="project" value="UniProtKB-KW"/>
</dbReference>
<keyword evidence="4" id="KW-1185">Reference proteome</keyword>
<evidence type="ECO:0000313" key="4">
    <source>
        <dbReference type="Proteomes" id="UP000011058"/>
    </source>
</evidence>
<dbReference type="PATRIC" id="fig|1166018.3.peg.5386"/>
<reference evidence="3 4" key="1">
    <citation type="journal article" date="2012" name="J. Bacteriol.">
        <title>Genome Sequence of Fibrella aestuarina BUZ 2T, a Filamentous Marine Bacterium.</title>
        <authorList>
            <person name="Filippini M."/>
            <person name="Qi W."/>
            <person name="Blom J."/>
            <person name="Goesmann A."/>
            <person name="Smits T.H."/>
            <person name="Bagheri H.C."/>
        </authorList>
    </citation>
    <scope>NUCLEOTIDE SEQUENCE [LARGE SCALE GENOMIC DNA]</scope>
    <source>
        <strain evidence="4">BUZ 2T</strain>
    </source>
</reference>
<proteinExistence type="predicted"/>
<dbReference type="GO" id="GO:0004476">
    <property type="term" value="F:mannose-6-phosphate isomerase activity"/>
    <property type="evidence" value="ECO:0007669"/>
    <property type="project" value="UniProtKB-EC"/>
</dbReference>
<dbReference type="EMBL" id="HE796683">
    <property type="protein sequence ID" value="CCH01613.1"/>
    <property type="molecule type" value="Genomic_DNA"/>
</dbReference>
<dbReference type="PANTHER" id="PTHR42742:SF3">
    <property type="entry name" value="FRUCTOKINASE"/>
    <property type="match status" value="1"/>
</dbReference>
<organism evidence="3 4">
    <name type="scientific">Fibrella aestuarina BUZ 2</name>
    <dbReference type="NCBI Taxonomy" id="1166018"/>
    <lineage>
        <taxon>Bacteria</taxon>
        <taxon>Pseudomonadati</taxon>
        <taxon>Bacteroidota</taxon>
        <taxon>Cytophagia</taxon>
        <taxon>Cytophagales</taxon>
        <taxon>Spirosomataceae</taxon>
        <taxon>Fibrella</taxon>
    </lineage>
</organism>
<dbReference type="OrthoDB" id="9808275at2"/>
<dbReference type="Gene3D" id="2.60.120.10">
    <property type="entry name" value="Jelly Rolls"/>
    <property type="match status" value="1"/>
</dbReference>
<protein>
    <submittedName>
        <fullName evidence="3">Putative mannose-6-phosphate isomerase, class I</fullName>
        <ecNumber evidence="3">5.3.1.8</ecNumber>
    </submittedName>
</protein>
<evidence type="ECO:0000256" key="2">
    <source>
        <dbReference type="ARBA" id="ARBA00022833"/>
    </source>
</evidence>
<dbReference type="InterPro" id="IPR011051">
    <property type="entry name" value="RmlC_Cupin_sf"/>
</dbReference>
<dbReference type="AlphaFoldDB" id="I0KBW0"/>
<keyword evidence="2" id="KW-0862">Zinc</keyword>
<evidence type="ECO:0000256" key="1">
    <source>
        <dbReference type="ARBA" id="ARBA00022723"/>
    </source>
</evidence>
<evidence type="ECO:0000313" key="3">
    <source>
        <dbReference type="EMBL" id="CCH01613.1"/>
    </source>
</evidence>
<dbReference type="STRING" id="1166018.FAES_3606"/>
<dbReference type="CDD" id="cd07010">
    <property type="entry name" value="cupin_PMI_type_I_N_bac"/>
    <property type="match status" value="1"/>
</dbReference>
<dbReference type="HOGENOM" id="CLU_466831_0_0_10"/>
<dbReference type="RefSeq" id="WP_015332712.1">
    <property type="nucleotide sequence ID" value="NC_020054.1"/>
</dbReference>
<gene>
    <name evidence="3" type="ORF">FAES_3606</name>
</gene>
<name>I0KBW0_9BACT</name>
<sequence length="595" mass="66766">MNVLTPSIFDKFPSIPVEGETCTTGWEPIVSLLRGRIRSMNQAKTVVAVDTYLGVYTDEVVTGLRALSDQLTVVDTSQALRSPAEINDLINDFVTDDPVFGYVCPYELPTFFDEAKLTACQQTIQAVTEGVVLLIGAGAALFVDQPDLLLYADMPRWEIQLRFRKNRAGNLGAYNADALFAYQYKRAFYVDWKVLDRHKKQYMERWDYMVDTTLEGTPKLISGTALRKAMALTVQRPFRVVPFFDPGPWGGQWLKEVCDLDRSAVNYAWGFDCVPEENSLLYQFDGETVEIPSIDVVFSHPVELLGEAVFNAFGAEFPIRFDFLDTIEGGNLSLQVHPLHEYMREKFGMGYTQNESYYFLEAKEDACVYLGLKEGISPNAMIGDLEKAQHGGIDFDAEKYVEKWPIKKHDHALIPAGTVHCSGANSVVLEISATPFNFTFKLWDWGRTGLDGQPRPISLEHGKNNIQWDRTTGWTKANLLNQIEEIGHGDGWREERTGLDADSFIETRRHWFSSSVTHHTQGVVNVINLIEGDEAVVESPTGAFAPFVVHYAETFIVPAAVGAYTIRPFGGSEGQTIGTLKAYIRTEKLNDQTLK</sequence>
<dbReference type="Proteomes" id="UP000011058">
    <property type="component" value="Chromosome"/>
</dbReference>
<dbReference type="PANTHER" id="PTHR42742">
    <property type="entry name" value="TRANSCRIPTIONAL REPRESSOR MPRA"/>
    <property type="match status" value="1"/>
</dbReference>
<dbReference type="eggNOG" id="COG1482">
    <property type="taxonomic scope" value="Bacteria"/>
</dbReference>
<accession>I0KBW0</accession>
<dbReference type="InterPro" id="IPR051804">
    <property type="entry name" value="Carb_Metab_Reg_Kinase/Isom"/>
</dbReference>
<dbReference type="InterPro" id="IPR014710">
    <property type="entry name" value="RmlC-like_jellyroll"/>
</dbReference>